<keyword evidence="2" id="KW-0328">Glycosyltransferase</keyword>
<protein>
    <submittedName>
        <fullName evidence="5">Glycosyl transferase family 2</fullName>
    </submittedName>
</protein>
<dbReference type="SUPFAM" id="SSF53448">
    <property type="entry name" value="Nucleotide-diphospho-sugar transferases"/>
    <property type="match status" value="1"/>
</dbReference>
<reference evidence="5" key="1">
    <citation type="submission" date="2020-11" db="EMBL/GenBank/DDBJ databases">
        <title>Carbohydrate-dependent, anaerobic sulfur respiration: A novel catabolism in halophilic archaea.</title>
        <authorList>
            <person name="Sorokin D.Y."/>
            <person name="Messina E."/>
            <person name="Smedile F."/>
            <person name="La Cono V."/>
            <person name="Hallsworth J.E."/>
            <person name="Yakimov M.M."/>
        </authorList>
    </citation>
    <scope>NUCLEOTIDE SEQUENCE</scope>
    <source>
        <strain evidence="5">HSR12-1</strain>
    </source>
</reference>
<name>A0A897MXC1_9EURY</name>
<dbReference type="InterPro" id="IPR001173">
    <property type="entry name" value="Glyco_trans_2-like"/>
</dbReference>
<evidence type="ECO:0000313" key="5">
    <source>
        <dbReference type="EMBL" id="QSG05097.1"/>
    </source>
</evidence>
<dbReference type="AlphaFoldDB" id="A0A897MXC1"/>
<dbReference type="Pfam" id="PF00535">
    <property type="entry name" value="Glycos_transf_2"/>
    <property type="match status" value="1"/>
</dbReference>
<sequence>MDSLISSLECANEEFELIIVDDASDTEVKRVVSRHKLGKYVAGEGKGAMYARQRGVEHADGDIIGFLEDDMTVDPNFLKPIINSFKRGENIVQSRLIEQDKRITDFPKSIYRWNFEHSTNFNAKNKKYISVCQESGLFVSAEILDSYPVLNSDLVGDYGSSIDFSLRVRSSGRDILFNPNSKIYHHKAEFGGTIEMNEKSRARSEEDIQCSNFYKEYYHNLTYIHSKYFKRYLLFSILYHIIKIMARAIKYREAQCVSVCVTGMIIGLNKGIR</sequence>
<gene>
    <name evidence="5" type="ORF">HSR121_0743</name>
</gene>
<evidence type="ECO:0000256" key="2">
    <source>
        <dbReference type="ARBA" id="ARBA00022676"/>
    </source>
</evidence>
<evidence type="ECO:0000313" key="6">
    <source>
        <dbReference type="Proteomes" id="UP000663525"/>
    </source>
</evidence>
<accession>A0A897MXC1</accession>
<proteinExistence type="inferred from homology"/>
<keyword evidence="3 5" id="KW-0808">Transferase</keyword>
<dbReference type="EMBL" id="CP064787">
    <property type="protein sequence ID" value="QSG05097.1"/>
    <property type="molecule type" value="Genomic_DNA"/>
</dbReference>
<feature type="domain" description="Glycosyltransferase 2-like" evidence="4">
    <location>
        <begin position="7"/>
        <end position="127"/>
    </location>
</feature>
<dbReference type="PANTHER" id="PTHR43179:SF12">
    <property type="entry name" value="GALACTOFURANOSYLTRANSFERASE GLFT2"/>
    <property type="match status" value="1"/>
</dbReference>
<evidence type="ECO:0000256" key="3">
    <source>
        <dbReference type="ARBA" id="ARBA00022679"/>
    </source>
</evidence>
<evidence type="ECO:0000259" key="4">
    <source>
        <dbReference type="Pfam" id="PF00535"/>
    </source>
</evidence>
<dbReference type="InterPro" id="IPR029044">
    <property type="entry name" value="Nucleotide-diphossugar_trans"/>
</dbReference>
<dbReference type="GO" id="GO:0016757">
    <property type="term" value="F:glycosyltransferase activity"/>
    <property type="evidence" value="ECO:0007669"/>
    <property type="project" value="UniProtKB-KW"/>
</dbReference>
<comment type="similarity">
    <text evidence="1">Belongs to the glycosyltransferase 2 family.</text>
</comment>
<organism evidence="5 6">
    <name type="scientific">Halapricum desulfuricans</name>
    <dbReference type="NCBI Taxonomy" id="2841257"/>
    <lineage>
        <taxon>Archaea</taxon>
        <taxon>Methanobacteriati</taxon>
        <taxon>Methanobacteriota</taxon>
        <taxon>Stenosarchaea group</taxon>
        <taxon>Halobacteria</taxon>
        <taxon>Halobacteriales</taxon>
        <taxon>Haloarculaceae</taxon>
        <taxon>Halapricum</taxon>
    </lineage>
</organism>
<dbReference type="PANTHER" id="PTHR43179">
    <property type="entry name" value="RHAMNOSYLTRANSFERASE WBBL"/>
    <property type="match status" value="1"/>
</dbReference>
<dbReference type="Proteomes" id="UP000663525">
    <property type="component" value="Chromosome"/>
</dbReference>
<dbReference type="Gene3D" id="3.90.550.10">
    <property type="entry name" value="Spore Coat Polysaccharide Biosynthesis Protein SpsA, Chain A"/>
    <property type="match status" value="1"/>
</dbReference>
<dbReference type="CDD" id="cd00761">
    <property type="entry name" value="Glyco_tranf_GTA_type"/>
    <property type="match status" value="1"/>
</dbReference>
<evidence type="ECO:0000256" key="1">
    <source>
        <dbReference type="ARBA" id="ARBA00006739"/>
    </source>
</evidence>